<evidence type="ECO:0000256" key="1">
    <source>
        <dbReference type="SAM" id="MobiDB-lite"/>
    </source>
</evidence>
<dbReference type="AlphaFoldDB" id="A0A2N8SMX7"/>
<dbReference type="OrthoDB" id="1406605at2"/>
<evidence type="ECO:0000313" key="3">
    <source>
        <dbReference type="EMBL" id="PNG03843.1"/>
    </source>
</evidence>
<evidence type="ECO:0000313" key="4">
    <source>
        <dbReference type="Proteomes" id="UP000235897"/>
    </source>
</evidence>
<keyword evidence="2" id="KW-0472">Membrane</keyword>
<dbReference type="EMBL" id="POUW01000008">
    <property type="protein sequence ID" value="PNG03843.1"/>
    <property type="molecule type" value="Genomic_DNA"/>
</dbReference>
<evidence type="ECO:0000256" key="2">
    <source>
        <dbReference type="SAM" id="Phobius"/>
    </source>
</evidence>
<feature type="transmembrane region" description="Helical" evidence="2">
    <location>
        <begin position="295"/>
        <end position="314"/>
    </location>
</feature>
<protein>
    <submittedName>
        <fullName evidence="3">Uncharacterized protein</fullName>
    </submittedName>
</protein>
<comment type="caution">
    <text evidence="3">The sequence shown here is derived from an EMBL/GenBank/DDBJ whole genome shotgun (WGS) entry which is preliminary data.</text>
</comment>
<gene>
    <name evidence="3" type="ORF">CXL00_19540</name>
</gene>
<organism evidence="3 4">
    <name type="scientific">Stutzerimonas stutzeri</name>
    <name type="common">Pseudomonas stutzeri</name>
    <dbReference type="NCBI Taxonomy" id="316"/>
    <lineage>
        <taxon>Bacteria</taxon>
        <taxon>Pseudomonadati</taxon>
        <taxon>Pseudomonadota</taxon>
        <taxon>Gammaproteobacteria</taxon>
        <taxon>Pseudomonadales</taxon>
        <taxon>Pseudomonadaceae</taxon>
        <taxon>Stutzerimonas</taxon>
    </lineage>
</organism>
<accession>A0A2N8SMX7</accession>
<name>A0A2N8SMX7_STUST</name>
<dbReference type="SUPFAM" id="SSF58104">
    <property type="entry name" value="Methyl-accepting chemotaxis protein (MCP) signaling domain"/>
    <property type="match status" value="1"/>
</dbReference>
<dbReference type="Proteomes" id="UP000235897">
    <property type="component" value="Unassembled WGS sequence"/>
</dbReference>
<dbReference type="RefSeq" id="WP_102847475.1">
    <property type="nucleotide sequence ID" value="NZ_JAMOIG010000027.1"/>
</dbReference>
<feature type="transmembrane region" description="Helical" evidence="2">
    <location>
        <begin position="326"/>
        <end position="345"/>
    </location>
</feature>
<feature type="compositionally biased region" description="Basic and acidic residues" evidence="1">
    <location>
        <begin position="473"/>
        <end position="482"/>
    </location>
</feature>
<keyword evidence="2" id="KW-0812">Transmembrane</keyword>
<feature type="region of interest" description="Disordered" evidence="1">
    <location>
        <begin position="462"/>
        <end position="482"/>
    </location>
</feature>
<sequence length="482" mass="54411">MNELEYLDEERKKLWKEITTLKEKVDNGLIPEINSLREYVDKKTPEAEKEAKQASRKTSEFKNKSERNKELTDRYVADAQKAANTIEAVRSECDRQVAAIKARLEQIGSLKDSIDEITEKSEAIETLFENQDELAQKISSLTDLATSSEDSANKISAVYNNITKRKNELDVLYYQIFGTEEIDEDTGETVEVPGMVKELEAAFEKTKADIEGVKKSTALFQSEVKQQLKEKPEENEGEFGENLRDWRDAHENILAQINSLLPAAMTAGLSSAYSEKREAEIAEGTKFNSDFRLSIFYLVLCSLIPFIVGIVLLFQAKSLQEALLELPRLTLSILPLYVPLLWLAYSTSKKIKLSKRLVEEYTHKEVLSKTFEGLSRQIDETDGELSQALRTKLLYNLLDTSSENPGKLISDYNNADHPVMDAIEKGAKLGQALDKLSKIPGVSKLADVLERQRASELLAKDRQIEKGFASKTEQARQPEEEA</sequence>
<keyword evidence="2" id="KW-1133">Transmembrane helix</keyword>
<reference evidence="3 4" key="1">
    <citation type="submission" date="2018-01" db="EMBL/GenBank/DDBJ databases">
        <title>Denitrification phenotypes of diverse strains of Pseudomonas stutzeri.</title>
        <authorList>
            <person name="Milligan D.A."/>
            <person name="Bergaust L."/>
            <person name="Bakken L.R."/>
            <person name="Frostegard A."/>
        </authorList>
    </citation>
    <scope>NUCLEOTIDE SEQUENCE [LARGE SCALE GENOMIC DNA]</scope>
    <source>
        <strain evidence="3 4">28a3</strain>
    </source>
</reference>
<feature type="region of interest" description="Disordered" evidence="1">
    <location>
        <begin position="41"/>
        <end position="68"/>
    </location>
</feature>
<proteinExistence type="predicted"/>